<feature type="transmembrane region" description="Helical" evidence="8">
    <location>
        <begin position="230"/>
        <end position="248"/>
    </location>
</feature>
<comment type="similarity">
    <text evidence="2">Belongs to the CitM (TC 2.A.11) transporter family.</text>
</comment>
<keyword evidence="4" id="KW-1003">Cell membrane</keyword>
<accession>A0A0M2V0X8</accession>
<proteinExistence type="inferred from homology"/>
<evidence type="ECO:0000313" key="11">
    <source>
        <dbReference type="Proteomes" id="UP000034954"/>
    </source>
</evidence>
<dbReference type="InterPro" id="IPR004680">
    <property type="entry name" value="Cit_transptr-like_dom"/>
</dbReference>
<keyword evidence="5 8" id="KW-0812">Transmembrane</keyword>
<comment type="subcellular location">
    <subcellularLocation>
        <location evidence="1">Cell membrane</location>
        <topology evidence="1">Multi-pass membrane protein</topology>
    </subcellularLocation>
</comment>
<feature type="non-terminal residue" evidence="10">
    <location>
        <position position="438"/>
    </location>
</feature>
<feature type="transmembrane region" description="Helical" evidence="8">
    <location>
        <begin position="281"/>
        <end position="303"/>
    </location>
</feature>
<dbReference type="GO" id="GO:0015105">
    <property type="term" value="F:arsenite transmembrane transporter activity"/>
    <property type="evidence" value="ECO:0007669"/>
    <property type="project" value="InterPro"/>
</dbReference>
<dbReference type="PANTHER" id="PTHR43568:SF1">
    <property type="entry name" value="P PROTEIN"/>
    <property type="match status" value="1"/>
</dbReference>
<evidence type="ECO:0000256" key="6">
    <source>
        <dbReference type="ARBA" id="ARBA00022989"/>
    </source>
</evidence>
<evidence type="ECO:0000256" key="5">
    <source>
        <dbReference type="ARBA" id="ARBA00022692"/>
    </source>
</evidence>
<dbReference type="Proteomes" id="UP000034954">
    <property type="component" value="Unassembled WGS sequence"/>
</dbReference>
<evidence type="ECO:0000256" key="1">
    <source>
        <dbReference type="ARBA" id="ARBA00004651"/>
    </source>
</evidence>
<feature type="transmembrane region" description="Helical" evidence="8">
    <location>
        <begin position="315"/>
        <end position="336"/>
    </location>
</feature>
<dbReference type="EMBL" id="LAQJ01000061">
    <property type="protein sequence ID" value="KKO20811.1"/>
    <property type="molecule type" value="Genomic_DNA"/>
</dbReference>
<keyword evidence="11" id="KW-1185">Reference proteome</keyword>
<dbReference type="CDD" id="cd01116">
    <property type="entry name" value="P_permease"/>
    <property type="match status" value="1"/>
</dbReference>
<dbReference type="AlphaFoldDB" id="A0A0M2V0X8"/>
<dbReference type="PRINTS" id="PR00758">
    <property type="entry name" value="ARSENICPUMP"/>
</dbReference>
<evidence type="ECO:0000259" key="9">
    <source>
        <dbReference type="Pfam" id="PF03600"/>
    </source>
</evidence>
<keyword evidence="7 8" id="KW-0472">Membrane</keyword>
<feature type="domain" description="Citrate transporter-like" evidence="9">
    <location>
        <begin position="16"/>
        <end position="382"/>
    </location>
</feature>
<evidence type="ECO:0000256" key="8">
    <source>
        <dbReference type="SAM" id="Phobius"/>
    </source>
</evidence>
<comment type="caution">
    <text evidence="10">The sequence shown here is derived from an EMBL/GenBank/DDBJ whole genome shotgun (WGS) entry which is preliminary data.</text>
</comment>
<dbReference type="Pfam" id="PF03600">
    <property type="entry name" value="CitMHS"/>
    <property type="match status" value="1"/>
</dbReference>
<keyword evidence="3" id="KW-0813">Transport</keyword>
<feature type="transmembrane region" description="Helical" evidence="8">
    <location>
        <begin position="94"/>
        <end position="127"/>
    </location>
</feature>
<reference evidence="10 11" key="1">
    <citation type="journal article" date="2013" name="BMC Microbiol.">
        <title>Identification of the type II cytochrome c maturation pathway in anammox bacteria by comparative genomics.</title>
        <authorList>
            <person name="Ferousi C."/>
            <person name="Speth D.R."/>
            <person name="Reimann J."/>
            <person name="Op den Camp H.J."/>
            <person name="Allen J.W."/>
            <person name="Keltjens J.T."/>
            <person name="Jetten M.S."/>
        </authorList>
    </citation>
    <scope>NUCLEOTIDE SEQUENCE [LARGE SCALE GENOMIC DNA]</scope>
    <source>
        <strain evidence="10">RU1</strain>
    </source>
</reference>
<feature type="transmembrane region" description="Helical" evidence="8">
    <location>
        <begin position="58"/>
        <end position="82"/>
    </location>
</feature>
<sequence length="438" mass="47812">MVFWIATIIFLVSFGLIVSEIVDKTKVALIGASLMMILKIVTQHEAFYDKHFAIDYNVIFLLIGMMIIVNILSKTGLFQFLAIKSAKLAKGKPFLILIFITCITAALSAILDNVTTVLLLVPVSLFLADELEVDPFPFLLSEIMASNIGGTATLIGDPPNIMIASKIHLTFMDFICHMAPAVLFIFGFFILTIRILFGKKLQVNEAVRQKIFAIDEFSLIKNYSLLKKSLVVLGLVMLGFVFHGAFHYEPATIALLGAAILFIISKEDPHHVLRELEWPTLFFFIGLFIIVGGVVKVGLISYLSSGMISLTNPTADNMFITAITTLWFSAICSAIVDNIPFVASMIPLVTDTAHAILPSGADFKSVVQHSTLMPVWWSLALGACLGGNGSPVGASANVITLGLANKAGCPISFKKFIVYAVPITVESIIISTLYIWLR</sequence>
<name>A0A0M2V0X8_9BACT</name>
<dbReference type="InterPro" id="IPR000802">
    <property type="entry name" value="Arsenical_pump_ArsB"/>
</dbReference>
<evidence type="ECO:0000256" key="3">
    <source>
        <dbReference type="ARBA" id="ARBA00022448"/>
    </source>
</evidence>
<dbReference type="InterPro" id="IPR051475">
    <property type="entry name" value="Diverse_Ion_Transporter"/>
</dbReference>
<feature type="transmembrane region" description="Helical" evidence="8">
    <location>
        <begin position="416"/>
        <end position="437"/>
    </location>
</feature>
<evidence type="ECO:0000256" key="7">
    <source>
        <dbReference type="ARBA" id="ARBA00023136"/>
    </source>
</evidence>
<dbReference type="GO" id="GO:0005886">
    <property type="term" value="C:plasma membrane"/>
    <property type="evidence" value="ECO:0007669"/>
    <property type="project" value="UniProtKB-SubCell"/>
</dbReference>
<feature type="transmembrane region" description="Helical" evidence="8">
    <location>
        <begin position="178"/>
        <end position="197"/>
    </location>
</feature>
<protein>
    <submittedName>
        <fullName evidence="10">ArsB protein</fullName>
    </submittedName>
</protein>
<evidence type="ECO:0000256" key="2">
    <source>
        <dbReference type="ARBA" id="ARBA00009843"/>
    </source>
</evidence>
<evidence type="ECO:0000313" key="10">
    <source>
        <dbReference type="EMBL" id="KKO20811.1"/>
    </source>
</evidence>
<organism evidence="10 11">
    <name type="scientific">Candidatus Brocadia fulgida</name>
    <dbReference type="NCBI Taxonomy" id="380242"/>
    <lineage>
        <taxon>Bacteria</taxon>
        <taxon>Pseudomonadati</taxon>
        <taxon>Planctomycetota</taxon>
        <taxon>Candidatus Brocadiia</taxon>
        <taxon>Candidatus Brocadiales</taxon>
        <taxon>Candidatus Brocadiaceae</taxon>
        <taxon>Candidatus Brocadia</taxon>
    </lineage>
</organism>
<gene>
    <name evidence="10" type="primary">arsB_1</name>
    <name evidence="10" type="ORF">BROFUL_00467</name>
</gene>
<dbReference type="PANTHER" id="PTHR43568">
    <property type="entry name" value="P PROTEIN"/>
    <property type="match status" value="1"/>
</dbReference>
<keyword evidence="6 8" id="KW-1133">Transmembrane helix</keyword>
<evidence type="ECO:0000256" key="4">
    <source>
        <dbReference type="ARBA" id="ARBA00022475"/>
    </source>
</evidence>